<gene>
    <name evidence="5" type="ORF">CEG18_00420</name>
</gene>
<protein>
    <recommendedName>
        <fullName evidence="4">OmpR/PhoB-type domain-containing protein</fullName>
    </recommendedName>
</protein>
<evidence type="ECO:0000256" key="3">
    <source>
        <dbReference type="SAM" id="MobiDB-lite"/>
    </source>
</evidence>
<dbReference type="STRING" id="46680.GCA_000807755_03437"/>
<name>A0A246FFX3_PSENT</name>
<reference evidence="5 6" key="1">
    <citation type="submission" date="2017-06" db="EMBL/GenBank/DDBJ databases">
        <title>Draft genome of Pseudomonas nitroreducens DF05.</title>
        <authorList>
            <person name="Iyer R."/>
        </authorList>
    </citation>
    <scope>NUCLEOTIDE SEQUENCE [LARGE SCALE GENOMIC DNA]</scope>
    <source>
        <strain evidence="5 6">DF05</strain>
    </source>
</reference>
<dbReference type="GO" id="GO:0003677">
    <property type="term" value="F:DNA binding"/>
    <property type="evidence" value="ECO:0007669"/>
    <property type="project" value="UniProtKB-UniRule"/>
</dbReference>
<dbReference type="InterPro" id="IPR016032">
    <property type="entry name" value="Sig_transdc_resp-reg_C-effctor"/>
</dbReference>
<evidence type="ECO:0000256" key="1">
    <source>
        <dbReference type="ARBA" id="ARBA00023125"/>
    </source>
</evidence>
<comment type="caution">
    <text evidence="5">The sequence shown here is derived from an EMBL/GenBank/DDBJ whole genome shotgun (WGS) entry which is preliminary data.</text>
</comment>
<dbReference type="Proteomes" id="UP000198145">
    <property type="component" value="Unassembled WGS sequence"/>
</dbReference>
<evidence type="ECO:0000313" key="6">
    <source>
        <dbReference type="Proteomes" id="UP000198145"/>
    </source>
</evidence>
<accession>A0A246FFX3</accession>
<organism evidence="5 6">
    <name type="scientific">Pseudomonas nitroreducens</name>
    <dbReference type="NCBI Taxonomy" id="46680"/>
    <lineage>
        <taxon>Bacteria</taxon>
        <taxon>Pseudomonadati</taxon>
        <taxon>Pseudomonadota</taxon>
        <taxon>Gammaproteobacteria</taxon>
        <taxon>Pseudomonadales</taxon>
        <taxon>Pseudomonadaceae</taxon>
        <taxon>Pseudomonas</taxon>
    </lineage>
</organism>
<sequence>MDRWSSPATVKGAARKGKMNTLTSTPTDSRPIACLTLRTGRPDCVAQFYPALYQLDLDRDGQVERIDLGFSGSRVLERLLQSPGDVVARDELLTHAWSDRVVGQGSLNQQIYTLRQVLADEKQRQIIQTLPRRGYMFNPQYLASQASESDVEVADATPQVIATDTAPSAALPSAPNPRRLKAAAASLCIFGLLGLSGAFYYTQVRSPVLTSEQKVGSLQITYVEDNEQDLQRLINSTRPLAHQLADLASRPIGLMLHMTSGFYELVCVQPEGNSNWLLIHESQVARIPQEQLRKCLN</sequence>
<evidence type="ECO:0000313" key="5">
    <source>
        <dbReference type="EMBL" id="OWP52330.1"/>
    </source>
</evidence>
<feature type="domain" description="OmpR/PhoB-type" evidence="4">
    <location>
        <begin position="40"/>
        <end position="139"/>
    </location>
</feature>
<dbReference type="SMART" id="SM00862">
    <property type="entry name" value="Trans_reg_C"/>
    <property type="match status" value="1"/>
</dbReference>
<dbReference type="InterPro" id="IPR036388">
    <property type="entry name" value="WH-like_DNA-bd_sf"/>
</dbReference>
<feature type="DNA-binding region" description="OmpR/PhoB-type" evidence="2">
    <location>
        <begin position="40"/>
        <end position="139"/>
    </location>
</feature>
<dbReference type="AlphaFoldDB" id="A0A246FFX3"/>
<keyword evidence="1 2" id="KW-0238">DNA-binding</keyword>
<dbReference type="Gene3D" id="1.10.10.10">
    <property type="entry name" value="Winged helix-like DNA-binding domain superfamily/Winged helix DNA-binding domain"/>
    <property type="match status" value="1"/>
</dbReference>
<proteinExistence type="predicted"/>
<dbReference type="CDD" id="cd00383">
    <property type="entry name" value="trans_reg_C"/>
    <property type="match status" value="1"/>
</dbReference>
<dbReference type="EMBL" id="NJBA01000001">
    <property type="protein sequence ID" value="OWP52330.1"/>
    <property type="molecule type" value="Genomic_DNA"/>
</dbReference>
<dbReference type="GO" id="GO:0000160">
    <property type="term" value="P:phosphorelay signal transduction system"/>
    <property type="evidence" value="ECO:0007669"/>
    <property type="project" value="InterPro"/>
</dbReference>
<dbReference type="eggNOG" id="COG3710">
    <property type="taxonomic scope" value="Bacteria"/>
</dbReference>
<dbReference type="PROSITE" id="PS51755">
    <property type="entry name" value="OMPR_PHOB"/>
    <property type="match status" value="1"/>
</dbReference>
<dbReference type="InterPro" id="IPR001867">
    <property type="entry name" value="OmpR/PhoB-type_DNA-bd"/>
</dbReference>
<dbReference type="SUPFAM" id="SSF46894">
    <property type="entry name" value="C-terminal effector domain of the bipartite response regulators"/>
    <property type="match status" value="1"/>
</dbReference>
<dbReference type="GO" id="GO:0006355">
    <property type="term" value="P:regulation of DNA-templated transcription"/>
    <property type="evidence" value="ECO:0007669"/>
    <property type="project" value="InterPro"/>
</dbReference>
<dbReference type="Pfam" id="PF00486">
    <property type="entry name" value="Trans_reg_C"/>
    <property type="match status" value="1"/>
</dbReference>
<feature type="region of interest" description="Disordered" evidence="3">
    <location>
        <begin position="1"/>
        <end position="25"/>
    </location>
</feature>
<evidence type="ECO:0000256" key="2">
    <source>
        <dbReference type="PROSITE-ProRule" id="PRU01091"/>
    </source>
</evidence>
<evidence type="ECO:0000259" key="4">
    <source>
        <dbReference type="PROSITE" id="PS51755"/>
    </source>
</evidence>